<keyword evidence="4" id="KW-1185">Reference proteome</keyword>
<evidence type="ECO:0000313" key="3">
    <source>
        <dbReference type="EMBL" id="EOA37773.1"/>
    </source>
</evidence>
<dbReference type="PANTHER" id="PTHR12161:SF44">
    <property type="entry name" value="REGULATOR OF VPS4 ACTIVITY IN THE MVB PATHWAY PROTEIN"/>
    <property type="match status" value="1"/>
</dbReference>
<evidence type="ECO:0000256" key="2">
    <source>
        <dbReference type="SAM" id="MobiDB-lite"/>
    </source>
</evidence>
<sequence length="415" mass="48955">MFGLVFCRWRKASTCMKLLEQLQSRLKLLKNKKCELARSLRSDIVVLLKIKHSEYALHRTEQLILAENLVIVYDMLLQFTSLIILHFSSIEKHREFLNDEINEAVSSLVFASTRCGEEVPELVSIRDLFRQRYGRTYVSRALRLFPGHLVSHEMKELLWMTWVPEYMKSKRLDEIAKKYDLCGRLQYAPEIDKQVNKEEEKKVMDSDLNKKSPDEVYKFSLTDFEEEVRKEETLSSIEDDYNYIEEALQTQSKKKLSITSVSKDVKSNLLDEIAKESGRPLKILRTKYTPEIDKQVNEEEEKNVTDSEFYSCSDEPSPDEAYKSSLMDAEEEIINEEKSLMEDDHIEEAQVVKDQRELRVKERCEEERRRSSSTTSLLPLKEFMDMESTRYYKRPTRVHQRRRRSSIPSAHCCPN</sequence>
<feature type="compositionally biased region" description="Basic and acidic residues" evidence="2">
    <location>
        <begin position="361"/>
        <end position="370"/>
    </location>
</feature>
<feature type="region of interest" description="Disordered" evidence="2">
    <location>
        <begin position="393"/>
        <end position="415"/>
    </location>
</feature>
<comment type="similarity">
    <text evidence="1">Belongs to the IST1 family.</text>
</comment>
<accession>R0IL60</accession>
<feature type="compositionally biased region" description="Low complexity" evidence="2">
    <location>
        <begin position="372"/>
        <end position="381"/>
    </location>
</feature>
<feature type="region of interest" description="Disordered" evidence="2">
    <location>
        <begin position="298"/>
        <end position="319"/>
    </location>
</feature>
<evidence type="ECO:0000256" key="1">
    <source>
        <dbReference type="ARBA" id="ARBA00005536"/>
    </source>
</evidence>
<dbReference type="InterPro" id="IPR005061">
    <property type="entry name" value="Ist1"/>
</dbReference>
<feature type="region of interest" description="Disordered" evidence="2">
    <location>
        <begin position="361"/>
        <end position="381"/>
    </location>
</feature>
<protein>
    <submittedName>
        <fullName evidence="3">Uncharacterized protein</fullName>
    </submittedName>
</protein>
<evidence type="ECO:0000313" key="4">
    <source>
        <dbReference type="Proteomes" id="UP000029121"/>
    </source>
</evidence>
<organism evidence="3 4">
    <name type="scientific">Capsella rubella</name>
    <dbReference type="NCBI Taxonomy" id="81985"/>
    <lineage>
        <taxon>Eukaryota</taxon>
        <taxon>Viridiplantae</taxon>
        <taxon>Streptophyta</taxon>
        <taxon>Embryophyta</taxon>
        <taxon>Tracheophyta</taxon>
        <taxon>Spermatophyta</taxon>
        <taxon>Magnoliopsida</taxon>
        <taxon>eudicotyledons</taxon>
        <taxon>Gunneridae</taxon>
        <taxon>Pentapetalae</taxon>
        <taxon>rosids</taxon>
        <taxon>malvids</taxon>
        <taxon>Brassicales</taxon>
        <taxon>Brassicaceae</taxon>
        <taxon>Camelineae</taxon>
        <taxon>Capsella</taxon>
    </lineage>
</organism>
<dbReference type="Pfam" id="PF03398">
    <property type="entry name" value="Ist1"/>
    <property type="match status" value="1"/>
</dbReference>
<dbReference type="PANTHER" id="PTHR12161">
    <property type="entry name" value="IST1 FAMILY MEMBER"/>
    <property type="match status" value="1"/>
</dbReference>
<proteinExistence type="inferred from homology"/>
<gene>
    <name evidence="3" type="ORF">CARUB_v10012634mg</name>
</gene>
<feature type="compositionally biased region" description="Basic residues" evidence="2">
    <location>
        <begin position="393"/>
        <end position="405"/>
    </location>
</feature>
<dbReference type="Proteomes" id="UP000029121">
    <property type="component" value="Unassembled WGS sequence"/>
</dbReference>
<dbReference type="eggNOG" id="KOG2027">
    <property type="taxonomic scope" value="Eukaryota"/>
</dbReference>
<dbReference type="GO" id="GO:0015031">
    <property type="term" value="P:protein transport"/>
    <property type="evidence" value="ECO:0007669"/>
    <property type="project" value="InterPro"/>
</dbReference>
<dbReference type="InterPro" id="IPR042277">
    <property type="entry name" value="IST1-like"/>
</dbReference>
<dbReference type="EMBL" id="KB870805">
    <property type="protein sequence ID" value="EOA37773.1"/>
    <property type="molecule type" value="Genomic_DNA"/>
</dbReference>
<dbReference type="STRING" id="81985.R0IL60"/>
<dbReference type="FunFam" id="1.20.1260.60:FF:000002">
    <property type="entry name" value="Vacuolar protein sorting-associated protein IST1"/>
    <property type="match status" value="1"/>
</dbReference>
<dbReference type="AlphaFoldDB" id="R0IL60"/>
<reference evidence="4" key="1">
    <citation type="journal article" date="2013" name="Nat. Genet.">
        <title>The Capsella rubella genome and the genomic consequences of rapid mating system evolution.</title>
        <authorList>
            <person name="Slotte T."/>
            <person name="Hazzouri K.M."/>
            <person name="Agren J.A."/>
            <person name="Koenig D."/>
            <person name="Maumus F."/>
            <person name="Guo Y.L."/>
            <person name="Steige K."/>
            <person name="Platts A.E."/>
            <person name="Escobar J.S."/>
            <person name="Newman L.K."/>
            <person name="Wang W."/>
            <person name="Mandakova T."/>
            <person name="Vello E."/>
            <person name="Smith L.M."/>
            <person name="Henz S.R."/>
            <person name="Steffen J."/>
            <person name="Takuno S."/>
            <person name="Brandvain Y."/>
            <person name="Coop G."/>
            <person name="Andolfatto P."/>
            <person name="Hu T.T."/>
            <person name="Blanchette M."/>
            <person name="Clark R.M."/>
            <person name="Quesneville H."/>
            <person name="Nordborg M."/>
            <person name="Gaut B.S."/>
            <person name="Lysak M.A."/>
            <person name="Jenkins J."/>
            <person name="Grimwood J."/>
            <person name="Chapman J."/>
            <person name="Prochnik S."/>
            <person name="Shu S."/>
            <person name="Rokhsar D."/>
            <person name="Schmutz J."/>
            <person name="Weigel D."/>
            <person name="Wright S.I."/>
        </authorList>
    </citation>
    <scope>NUCLEOTIDE SEQUENCE [LARGE SCALE GENOMIC DNA]</scope>
    <source>
        <strain evidence="4">cv. Monte Gargano</strain>
    </source>
</reference>
<dbReference type="Gene3D" id="1.20.1260.60">
    <property type="entry name" value="Vacuolar protein sorting-associated protein Ist1"/>
    <property type="match status" value="1"/>
</dbReference>
<name>R0IL60_9BRAS</name>